<keyword evidence="1" id="KW-1133">Transmembrane helix</keyword>
<dbReference type="Proteomes" id="UP000807306">
    <property type="component" value="Unassembled WGS sequence"/>
</dbReference>
<keyword evidence="1" id="KW-0812">Transmembrane</keyword>
<dbReference type="AlphaFoldDB" id="A0A9P6EUI6"/>
<protein>
    <submittedName>
        <fullName evidence="2">Uncharacterized protein</fullName>
    </submittedName>
</protein>
<organism evidence="2 3">
    <name type="scientific">Crepidotus variabilis</name>
    <dbReference type="NCBI Taxonomy" id="179855"/>
    <lineage>
        <taxon>Eukaryota</taxon>
        <taxon>Fungi</taxon>
        <taxon>Dikarya</taxon>
        <taxon>Basidiomycota</taxon>
        <taxon>Agaricomycotina</taxon>
        <taxon>Agaricomycetes</taxon>
        <taxon>Agaricomycetidae</taxon>
        <taxon>Agaricales</taxon>
        <taxon>Agaricineae</taxon>
        <taxon>Crepidotaceae</taxon>
        <taxon>Crepidotus</taxon>
    </lineage>
</organism>
<gene>
    <name evidence="2" type="ORF">CPB83DRAFT_843668</name>
</gene>
<keyword evidence="1" id="KW-0472">Membrane</keyword>
<evidence type="ECO:0000313" key="3">
    <source>
        <dbReference type="Proteomes" id="UP000807306"/>
    </source>
</evidence>
<sequence>MKLVQACSRFKDFRTLWNAFLFGNLFSPCVLLLNMAKLSTQPAVFERTLMTEVESSAAINSS</sequence>
<feature type="transmembrane region" description="Helical" evidence="1">
    <location>
        <begin position="15"/>
        <end position="33"/>
    </location>
</feature>
<evidence type="ECO:0000313" key="2">
    <source>
        <dbReference type="EMBL" id="KAF9535210.1"/>
    </source>
</evidence>
<comment type="caution">
    <text evidence="2">The sequence shown here is derived from an EMBL/GenBank/DDBJ whole genome shotgun (WGS) entry which is preliminary data.</text>
</comment>
<keyword evidence="3" id="KW-1185">Reference proteome</keyword>
<proteinExistence type="predicted"/>
<accession>A0A9P6EUI6</accession>
<name>A0A9P6EUI6_9AGAR</name>
<reference evidence="2" key="1">
    <citation type="submission" date="2020-11" db="EMBL/GenBank/DDBJ databases">
        <authorList>
            <consortium name="DOE Joint Genome Institute"/>
            <person name="Ahrendt S."/>
            <person name="Riley R."/>
            <person name="Andreopoulos W."/>
            <person name="Labutti K."/>
            <person name="Pangilinan J."/>
            <person name="Ruiz-Duenas F.J."/>
            <person name="Barrasa J.M."/>
            <person name="Sanchez-Garcia M."/>
            <person name="Camarero S."/>
            <person name="Miyauchi S."/>
            <person name="Serrano A."/>
            <person name="Linde D."/>
            <person name="Babiker R."/>
            <person name="Drula E."/>
            <person name="Ayuso-Fernandez I."/>
            <person name="Pacheco R."/>
            <person name="Padilla G."/>
            <person name="Ferreira P."/>
            <person name="Barriuso J."/>
            <person name="Kellner H."/>
            <person name="Castanera R."/>
            <person name="Alfaro M."/>
            <person name="Ramirez L."/>
            <person name="Pisabarro A.G."/>
            <person name="Kuo A."/>
            <person name="Tritt A."/>
            <person name="Lipzen A."/>
            <person name="He G."/>
            <person name="Yan M."/>
            <person name="Ng V."/>
            <person name="Cullen D."/>
            <person name="Martin F."/>
            <person name="Rosso M.-N."/>
            <person name="Henrissat B."/>
            <person name="Hibbett D."/>
            <person name="Martinez A.T."/>
            <person name="Grigoriev I.V."/>
        </authorList>
    </citation>
    <scope>NUCLEOTIDE SEQUENCE</scope>
    <source>
        <strain evidence="2">CBS 506.95</strain>
    </source>
</reference>
<evidence type="ECO:0000256" key="1">
    <source>
        <dbReference type="SAM" id="Phobius"/>
    </source>
</evidence>
<dbReference type="EMBL" id="MU157825">
    <property type="protein sequence ID" value="KAF9535210.1"/>
    <property type="molecule type" value="Genomic_DNA"/>
</dbReference>